<reference evidence="18" key="1">
    <citation type="journal article" date="2017" name="J. Biotechnol.">
        <title>Complete genome sequence of Novosphingobium resinovorum SA1, a versatile xenobiotic-degrading bacterium capable of utilizing sulfanilic acid.</title>
        <authorList>
            <person name="Hegedus B."/>
            <person name="Kos P.B."/>
            <person name="Balint B."/>
            <person name="Maroti G."/>
            <person name="Gan H.M."/>
            <person name="Perei K."/>
            <person name="Rakhely G."/>
        </authorList>
    </citation>
    <scope>NUCLEOTIDE SEQUENCE [LARGE SCALE GENOMIC DNA]</scope>
    <source>
        <strain evidence="18">SA1</strain>
    </source>
</reference>
<dbReference type="Pfam" id="PF22461">
    <property type="entry name" value="SLBB_2"/>
    <property type="match status" value="1"/>
</dbReference>
<evidence type="ECO:0000256" key="7">
    <source>
        <dbReference type="ARBA" id="ARBA00022729"/>
    </source>
</evidence>
<dbReference type="Proteomes" id="UP000094626">
    <property type="component" value="Chromosome"/>
</dbReference>
<keyword evidence="5" id="KW-0762">Sugar transport</keyword>
<evidence type="ECO:0000256" key="1">
    <source>
        <dbReference type="ARBA" id="ARBA00004571"/>
    </source>
</evidence>
<proteinExistence type="inferred from homology"/>
<dbReference type="InterPro" id="IPR054765">
    <property type="entry name" value="SLBB_dom"/>
</dbReference>
<keyword evidence="14" id="KW-0449">Lipoprotein</keyword>
<evidence type="ECO:0000256" key="4">
    <source>
        <dbReference type="ARBA" id="ARBA00022452"/>
    </source>
</evidence>
<keyword evidence="9" id="KW-0406">Ion transport</keyword>
<dbReference type="GO" id="GO:0015159">
    <property type="term" value="F:polysaccharide transmembrane transporter activity"/>
    <property type="evidence" value="ECO:0007669"/>
    <property type="project" value="InterPro"/>
</dbReference>
<evidence type="ECO:0000256" key="14">
    <source>
        <dbReference type="ARBA" id="ARBA00023288"/>
    </source>
</evidence>
<evidence type="ECO:0000256" key="11">
    <source>
        <dbReference type="ARBA" id="ARBA00023136"/>
    </source>
</evidence>
<gene>
    <name evidence="17" type="ORF">BES08_11960</name>
</gene>
<keyword evidence="13" id="KW-0998">Cell outer membrane</keyword>
<name>A0A1D8A989_9SPHN</name>
<keyword evidence="4" id="KW-1134">Transmembrane beta strand</keyword>
<evidence type="ECO:0000259" key="16">
    <source>
        <dbReference type="Pfam" id="PF22461"/>
    </source>
</evidence>
<evidence type="ECO:0000313" key="18">
    <source>
        <dbReference type="Proteomes" id="UP000094626"/>
    </source>
</evidence>
<keyword evidence="6" id="KW-0812">Transmembrane</keyword>
<dbReference type="GO" id="GO:0009279">
    <property type="term" value="C:cell outer membrane"/>
    <property type="evidence" value="ECO:0007669"/>
    <property type="project" value="UniProtKB-SubCell"/>
</dbReference>
<dbReference type="InterPro" id="IPR003715">
    <property type="entry name" value="Poly_export_N"/>
</dbReference>
<evidence type="ECO:0000256" key="10">
    <source>
        <dbReference type="ARBA" id="ARBA00023114"/>
    </source>
</evidence>
<dbReference type="AlphaFoldDB" id="A0A1D8A989"/>
<evidence type="ECO:0000256" key="2">
    <source>
        <dbReference type="ARBA" id="ARBA00009450"/>
    </source>
</evidence>
<accession>A0A1D8A989</accession>
<dbReference type="GO" id="GO:0046930">
    <property type="term" value="C:pore complex"/>
    <property type="evidence" value="ECO:0007669"/>
    <property type="project" value="UniProtKB-KW"/>
</dbReference>
<dbReference type="EMBL" id="CP017075">
    <property type="protein sequence ID" value="AOR78646.1"/>
    <property type="molecule type" value="Genomic_DNA"/>
</dbReference>
<keyword evidence="12" id="KW-0564">Palmitate</keyword>
<comment type="similarity">
    <text evidence="2">Belongs to the BexD/CtrA/VexA family.</text>
</comment>
<dbReference type="Gene3D" id="3.10.560.10">
    <property type="entry name" value="Outer membrane lipoprotein wza domain like"/>
    <property type="match status" value="1"/>
</dbReference>
<evidence type="ECO:0000256" key="8">
    <source>
        <dbReference type="ARBA" id="ARBA00023047"/>
    </source>
</evidence>
<keyword evidence="11" id="KW-0472">Membrane</keyword>
<evidence type="ECO:0000313" key="17">
    <source>
        <dbReference type="EMBL" id="AOR78646.1"/>
    </source>
</evidence>
<evidence type="ECO:0000256" key="6">
    <source>
        <dbReference type="ARBA" id="ARBA00022692"/>
    </source>
</evidence>
<keyword evidence="10" id="KW-0626">Porin</keyword>
<dbReference type="GO" id="GO:0015288">
    <property type="term" value="F:porin activity"/>
    <property type="evidence" value="ECO:0007669"/>
    <property type="project" value="UniProtKB-KW"/>
</dbReference>
<organism evidence="17 18">
    <name type="scientific">Novosphingobium resinovorum</name>
    <dbReference type="NCBI Taxonomy" id="158500"/>
    <lineage>
        <taxon>Bacteria</taxon>
        <taxon>Pseudomonadati</taxon>
        <taxon>Pseudomonadota</taxon>
        <taxon>Alphaproteobacteria</taxon>
        <taxon>Sphingomonadales</taxon>
        <taxon>Sphingomonadaceae</taxon>
        <taxon>Novosphingobium</taxon>
    </lineage>
</organism>
<evidence type="ECO:0000256" key="13">
    <source>
        <dbReference type="ARBA" id="ARBA00023237"/>
    </source>
</evidence>
<evidence type="ECO:0000259" key="15">
    <source>
        <dbReference type="Pfam" id="PF02563"/>
    </source>
</evidence>
<dbReference type="PANTHER" id="PTHR33619">
    <property type="entry name" value="POLYSACCHARIDE EXPORT PROTEIN GFCE-RELATED"/>
    <property type="match status" value="1"/>
</dbReference>
<protein>
    <submittedName>
        <fullName evidence="17">Uncharacterized protein</fullName>
    </submittedName>
</protein>
<feature type="domain" description="Polysaccharide export protein N-terminal" evidence="15">
    <location>
        <begin position="32"/>
        <end position="108"/>
    </location>
</feature>
<keyword evidence="8" id="KW-0625">Polysaccharide transport</keyword>
<dbReference type="PANTHER" id="PTHR33619:SF3">
    <property type="entry name" value="POLYSACCHARIDE EXPORT PROTEIN GFCE-RELATED"/>
    <property type="match status" value="1"/>
</dbReference>
<evidence type="ECO:0000256" key="3">
    <source>
        <dbReference type="ARBA" id="ARBA00022448"/>
    </source>
</evidence>
<comment type="subcellular location">
    <subcellularLocation>
        <location evidence="1">Cell outer membrane</location>
        <topology evidence="1">Multi-pass membrane protein</topology>
    </subcellularLocation>
</comment>
<evidence type="ECO:0000256" key="12">
    <source>
        <dbReference type="ARBA" id="ARBA00023139"/>
    </source>
</evidence>
<feature type="domain" description="SLBB" evidence="16">
    <location>
        <begin position="116"/>
        <end position="193"/>
    </location>
</feature>
<dbReference type="InterPro" id="IPR049712">
    <property type="entry name" value="Poly_export"/>
</dbReference>
<sequence length="220" mass="23749">MVLGGCASFSTKEAAIPAGSAAYEAIRLADVPPPDQYLLAPADELQMRVFGEPELSFEKIRVDQLGNLQVPLIGQIKVADRTVPDVTAEIKNKLGNRFLKDPKVNLSVVEQAPRYVTVEGQVEQPGIFEMNRDLTLLSAIAMARSTTDVAKIDQVIVLRTVNGQQMAARFDLRDIRGGAAPNPLLRDGDIVTVGYSSAAGFWQGVLKAAPFVNAFVLASR</sequence>
<dbReference type="KEGG" id="nre:BES08_11960"/>
<keyword evidence="7" id="KW-0732">Signal</keyword>
<evidence type="ECO:0000256" key="9">
    <source>
        <dbReference type="ARBA" id="ARBA00023065"/>
    </source>
</evidence>
<dbReference type="GO" id="GO:0006811">
    <property type="term" value="P:monoatomic ion transport"/>
    <property type="evidence" value="ECO:0007669"/>
    <property type="project" value="UniProtKB-KW"/>
</dbReference>
<keyword evidence="18" id="KW-1185">Reference proteome</keyword>
<keyword evidence="3" id="KW-0813">Transport</keyword>
<dbReference type="Pfam" id="PF02563">
    <property type="entry name" value="Poly_export"/>
    <property type="match status" value="1"/>
</dbReference>
<evidence type="ECO:0000256" key="5">
    <source>
        <dbReference type="ARBA" id="ARBA00022597"/>
    </source>
</evidence>